<dbReference type="AlphaFoldDB" id="A0A0C3F281"/>
<sequence length="106" mass="11252">MKFTSSFLAIGLAIGHVAAIPISDVSQDIMTFTYWPQPSYQGVSTIISVNDGQCTNTSVLPIQSVQISKGICTLYNGVTCSGVEFTFDAPQTSIPQPLAGNVTSYI</sequence>
<reference evidence="2 3" key="1">
    <citation type="submission" date="2014-04" db="EMBL/GenBank/DDBJ databases">
        <authorList>
            <consortium name="DOE Joint Genome Institute"/>
            <person name="Kuo A."/>
            <person name="Tarkka M."/>
            <person name="Buscot F."/>
            <person name="Kohler A."/>
            <person name="Nagy L.G."/>
            <person name="Floudas D."/>
            <person name="Copeland A."/>
            <person name="Barry K.W."/>
            <person name="Cichocki N."/>
            <person name="Veneault-Fourrey C."/>
            <person name="LaButti K."/>
            <person name="Lindquist E.A."/>
            <person name="Lipzen A."/>
            <person name="Lundell T."/>
            <person name="Morin E."/>
            <person name="Murat C."/>
            <person name="Sun H."/>
            <person name="Tunlid A."/>
            <person name="Henrissat B."/>
            <person name="Grigoriev I.V."/>
            <person name="Hibbett D.S."/>
            <person name="Martin F."/>
            <person name="Nordberg H.P."/>
            <person name="Cantor M.N."/>
            <person name="Hua S.X."/>
        </authorList>
    </citation>
    <scope>NUCLEOTIDE SEQUENCE [LARGE SCALE GENOMIC DNA]</scope>
    <source>
        <strain evidence="2 3">F 1598</strain>
    </source>
</reference>
<feature type="chain" id="PRO_5002164080" evidence="1">
    <location>
        <begin position="20"/>
        <end position="106"/>
    </location>
</feature>
<gene>
    <name evidence="2" type="ORF">PILCRDRAFT_828577</name>
</gene>
<evidence type="ECO:0000256" key="1">
    <source>
        <dbReference type="SAM" id="SignalP"/>
    </source>
</evidence>
<feature type="non-terminal residue" evidence="2">
    <location>
        <position position="106"/>
    </location>
</feature>
<feature type="signal peptide" evidence="1">
    <location>
        <begin position="1"/>
        <end position="19"/>
    </location>
</feature>
<dbReference type="InParanoid" id="A0A0C3F281"/>
<dbReference type="EMBL" id="KN833067">
    <property type="protein sequence ID" value="KIM74071.1"/>
    <property type="molecule type" value="Genomic_DNA"/>
</dbReference>
<keyword evidence="1" id="KW-0732">Signal</keyword>
<protein>
    <submittedName>
        <fullName evidence="2">Uncharacterized protein</fullName>
    </submittedName>
</protein>
<evidence type="ECO:0000313" key="2">
    <source>
        <dbReference type="EMBL" id="KIM74071.1"/>
    </source>
</evidence>
<dbReference type="Proteomes" id="UP000054166">
    <property type="component" value="Unassembled WGS sequence"/>
</dbReference>
<keyword evidence="3" id="KW-1185">Reference proteome</keyword>
<accession>A0A0C3F281</accession>
<proteinExistence type="predicted"/>
<dbReference type="HOGENOM" id="CLU_176681_0_0_1"/>
<name>A0A0C3F281_PILCF</name>
<reference evidence="3" key="2">
    <citation type="submission" date="2015-01" db="EMBL/GenBank/DDBJ databases">
        <title>Evolutionary Origins and Diversification of the Mycorrhizal Mutualists.</title>
        <authorList>
            <consortium name="DOE Joint Genome Institute"/>
            <consortium name="Mycorrhizal Genomics Consortium"/>
            <person name="Kohler A."/>
            <person name="Kuo A."/>
            <person name="Nagy L.G."/>
            <person name="Floudas D."/>
            <person name="Copeland A."/>
            <person name="Barry K.W."/>
            <person name="Cichocki N."/>
            <person name="Veneault-Fourrey C."/>
            <person name="LaButti K."/>
            <person name="Lindquist E.A."/>
            <person name="Lipzen A."/>
            <person name="Lundell T."/>
            <person name="Morin E."/>
            <person name="Murat C."/>
            <person name="Riley R."/>
            <person name="Ohm R."/>
            <person name="Sun H."/>
            <person name="Tunlid A."/>
            <person name="Henrissat B."/>
            <person name="Grigoriev I.V."/>
            <person name="Hibbett D.S."/>
            <person name="Martin F."/>
        </authorList>
    </citation>
    <scope>NUCLEOTIDE SEQUENCE [LARGE SCALE GENOMIC DNA]</scope>
    <source>
        <strain evidence="3">F 1598</strain>
    </source>
</reference>
<evidence type="ECO:0000313" key="3">
    <source>
        <dbReference type="Proteomes" id="UP000054166"/>
    </source>
</evidence>
<organism evidence="2 3">
    <name type="scientific">Piloderma croceum (strain F 1598)</name>
    <dbReference type="NCBI Taxonomy" id="765440"/>
    <lineage>
        <taxon>Eukaryota</taxon>
        <taxon>Fungi</taxon>
        <taxon>Dikarya</taxon>
        <taxon>Basidiomycota</taxon>
        <taxon>Agaricomycotina</taxon>
        <taxon>Agaricomycetes</taxon>
        <taxon>Agaricomycetidae</taxon>
        <taxon>Atheliales</taxon>
        <taxon>Atheliaceae</taxon>
        <taxon>Piloderma</taxon>
    </lineage>
</organism>